<feature type="active site" description="Nucleophile; cysteine thiosulfonate intermediate" evidence="14">
    <location>
        <position position="245"/>
    </location>
</feature>
<keyword evidence="3 14" id="KW-0479">Metal-binding</keyword>
<dbReference type="SUPFAM" id="SSF52402">
    <property type="entry name" value="Adenine nucleotide alpha hydrolases-like"/>
    <property type="match status" value="1"/>
</dbReference>
<dbReference type="InterPro" id="IPR002500">
    <property type="entry name" value="PAPS_reduct_dom"/>
</dbReference>
<evidence type="ECO:0000256" key="6">
    <source>
        <dbReference type="ARBA" id="ARBA00023014"/>
    </source>
</evidence>
<dbReference type="GO" id="GO:0019344">
    <property type="term" value="P:cysteine biosynthetic process"/>
    <property type="evidence" value="ECO:0007669"/>
    <property type="project" value="InterPro"/>
</dbReference>
<dbReference type="GO" id="GO:0046872">
    <property type="term" value="F:metal ion binding"/>
    <property type="evidence" value="ECO:0007669"/>
    <property type="project" value="UniProtKB-KW"/>
</dbReference>
<dbReference type="NCBIfam" id="TIGR02055">
    <property type="entry name" value="APS_reductase"/>
    <property type="match status" value="1"/>
</dbReference>
<feature type="binding site" evidence="14">
    <location>
        <position position="217"/>
    </location>
    <ligand>
        <name>[4Fe-4S] cluster</name>
        <dbReference type="ChEBI" id="CHEBI:49883"/>
    </ligand>
</feature>
<comment type="catalytic activity">
    <reaction evidence="13 14">
        <text>[thioredoxin]-disulfide + sulfite + AMP + 2 H(+) = adenosine 5'-phosphosulfate + [thioredoxin]-dithiol</text>
        <dbReference type="Rhea" id="RHEA:21976"/>
        <dbReference type="Rhea" id="RHEA-COMP:10698"/>
        <dbReference type="Rhea" id="RHEA-COMP:10700"/>
        <dbReference type="ChEBI" id="CHEBI:15378"/>
        <dbReference type="ChEBI" id="CHEBI:17359"/>
        <dbReference type="ChEBI" id="CHEBI:29950"/>
        <dbReference type="ChEBI" id="CHEBI:50058"/>
        <dbReference type="ChEBI" id="CHEBI:58243"/>
        <dbReference type="ChEBI" id="CHEBI:456215"/>
        <dbReference type="EC" id="1.8.4.10"/>
    </reaction>
</comment>
<organism evidence="16 17">
    <name type="scientific">Acinetobacter nosocomialis</name>
    <dbReference type="NCBI Taxonomy" id="106654"/>
    <lineage>
        <taxon>Bacteria</taxon>
        <taxon>Pseudomonadati</taxon>
        <taxon>Pseudomonadota</taxon>
        <taxon>Gammaproteobacteria</taxon>
        <taxon>Moraxellales</taxon>
        <taxon>Moraxellaceae</taxon>
        <taxon>Acinetobacter</taxon>
        <taxon>Acinetobacter calcoaceticus/baumannii complex</taxon>
    </lineage>
</organism>
<dbReference type="InterPro" id="IPR004511">
    <property type="entry name" value="PAPS/APS_Rdtase"/>
</dbReference>
<evidence type="ECO:0000256" key="8">
    <source>
        <dbReference type="ARBA" id="ARBA00024327"/>
    </source>
</evidence>
<dbReference type="GO" id="GO:0051539">
    <property type="term" value="F:4 iron, 4 sulfur cluster binding"/>
    <property type="evidence" value="ECO:0007669"/>
    <property type="project" value="UniProtKB-UniRule"/>
</dbReference>
<evidence type="ECO:0000256" key="14">
    <source>
        <dbReference type="HAMAP-Rule" id="MF_00063"/>
    </source>
</evidence>
<comment type="function">
    <text evidence="7 14">Catalyzes the formation of sulfite from adenosine 5'-phosphosulfate (APS) using thioredoxin as an electron donor.</text>
</comment>
<evidence type="ECO:0000256" key="5">
    <source>
        <dbReference type="ARBA" id="ARBA00023004"/>
    </source>
</evidence>
<evidence type="ECO:0000313" key="16">
    <source>
        <dbReference type="EMBL" id="AVF43201.1"/>
    </source>
</evidence>
<dbReference type="PANTHER" id="PTHR46482">
    <property type="entry name" value="5'-ADENYLYLSULFATE REDUCTASE 3, CHLOROPLASTIC"/>
    <property type="match status" value="1"/>
</dbReference>
<name>A0A2L1VDN8_ACINO</name>
<proteinExistence type="inferred from homology"/>
<feature type="domain" description="Phosphoadenosine phosphosulphate reductase" evidence="15">
    <location>
        <begin position="46"/>
        <end position="223"/>
    </location>
</feature>
<evidence type="ECO:0000256" key="2">
    <source>
        <dbReference type="ARBA" id="ARBA00022490"/>
    </source>
</evidence>
<dbReference type="PIRSF" id="PIRSF000857">
    <property type="entry name" value="PAPS_reductase"/>
    <property type="match status" value="1"/>
</dbReference>
<evidence type="ECO:0000256" key="7">
    <source>
        <dbReference type="ARBA" id="ARBA00024298"/>
    </source>
</evidence>
<evidence type="ECO:0000256" key="13">
    <source>
        <dbReference type="ARBA" id="ARBA00048441"/>
    </source>
</evidence>
<dbReference type="Proteomes" id="UP000237921">
    <property type="component" value="Chromosome"/>
</dbReference>
<sequence length="254" mass="28726">MRPSLLPGTPMTVIPTIDIVDALATEYAAKSPREILELALSQQGEIAISFSGAEDVVLIDMASRLGKPFRVFSLDTGRLHPETYQFIETVRKHYNINIEICFPEPEAVQSMVNEKGLFSFFKDGHQECCGIRKVQPLRKKLATLDGWITGQRKDQSPGTRTEIPVVQADVGFSGPDKQLIKYNPLANWSSADVWSYIRMMEIPYNPLHERGFVSIGCEPCTRPVLPNQHEREGRWWWEEATQKECGLHAGNLKK</sequence>
<dbReference type="GO" id="GO:0005737">
    <property type="term" value="C:cytoplasm"/>
    <property type="evidence" value="ECO:0007669"/>
    <property type="project" value="UniProtKB-SubCell"/>
</dbReference>
<keyword evidence="6 14" id="KW-0411">Iron-sulfur</keyword>
<feature type="binding site" evidence="14">
    <location>
        <position position="220"/>
    </location>
    <ligand>
        <name>[4Fe-4S] cluster</name>
        <dbReference type="ChEBI" id="CHEBI:49883"/>
    </ligand>
</feature>
<dbReference type="EC" id="1.8.4.10" evidence="9 14"/>
<gene>
    <name evidence="14" type="primary">cysH</name>
    <name evidence="16" type="ORF">AL533_01705</name>
</gene>
<evidence type="ECO:0000256" key="3">
    <source>
        <dbReference type="ARBA" id="ARBA00022723"/>
    </source>
</evidence>
<evidence type="ECO:0000256" key="12">
    <source>
        <dbReference type="ARBA" id="ARBA00032041"/>
    </source>
</evidence>
<evidence type="ECO:0000313" key="17">
    <source>
        <dbReference type="Proteomes" id="UP000237921"/>
    </source>
</evidence>
<evidence type="ECO:0000256" key="10">
    <source>
        <dbReference type="ARBA" id="ARBA00029514"/>
    </source>
</evidence>
<accession>A0A2L1VDN8</accession>
<evidence type="ECO:0000256" key="9">
    <source>
        <dbReference type="ARBA" id="ARBA00024386"/>
    </source>
</evidence>
<evidence type="ECO:0000256" key="11">
    <source>
        <dbReference type="ARBA" id="ARBA00030894"/>
    </source>
</evidence>
<dbReference type="GO" id="GO:0070814">
    <property type="term" value="P:hydrogen sulfide biosynthetic process"/>
    <property type="evidence" value="ECO:0007669"/>
    <property type="project" value="UniProtKB-UniRule"/>
</dbReference>
<feature type="binding site" evidence="14">
    <location>
        <position position="128"/>
    </location>
    <ligand>
        <name>[4Fe-4S] cluster</name>
        <dbReference type="ChEBI" id="CHEBI:49883"/>
    </ligand>
</feature>
<protein>
    <recommendedName>
        <fullName evidence="10 14">Adenosine 5'-phosphosulfate reductase</fullName>
        <shortName evidence="14">APS reductase</shortName>
        <ecNumber evidence="9 14">1.8.4.10</ecNumber>
    </recommendedName>
    <alternativeName>
        <fullName evidence="12 14">5'-adenylylsulfate reductase</fullName>
    </alternativeName>
    <alternativeName>
        <fullName evidence="11 14">Thioredoxin-dependent 5'-adenylylsulfate reductase</fullName>
    </alternativeName>
</protein>
<keyword evidence="2 14" id="KW-0963">Cytoplasm</keyword>
<dbReference type="GO" id="GO:0004604">
    <property type="term" value="F:phosphoadenylyl-sulfate reductase (thioredoxin) activity"/>
    <property type="evidence" value="ECO:0007669"/>
    <property type="project" value="UniProtKB-UniRule"/>
</dbReference>
<evidence type="ECO:0000259" key="15">
    <source>
        <dbReference type="Pfam" id="PF01507"/>
    </source>
</evidence>
<dbReference type="GO" id="GO:0043866">
    <property type="term" value="F:adenylyl-sulfate reductase (thioredoxin) activity"/>
    <property type="evidence" value="ECO:0007669"/>
    <property type="project" value="UniProtKB-EC"/>
</dbReference>
<comment type="subcellular location">
    <subcellularLocation>
        <location evidence="14">Cytoplasm</location>
    </subcellularLocation>
</comment>
<evidence type="ECO:0000256" key="1">
    <source>
        <dbReference type="ARBA" id="ARBA00009732"/>
    </source>
</evidence>
<keyword evidence="4 14" id="KW-0560">Oxidoreductase</keyword>
<dbReference type="Gene3D" id="3.40.50.620">
    <property type="entry name" value="HUPs"/>
    <property type="match status" value="1"/>
</dbReference>
<dbReference type="Pfam" id="PF01507">
    <property type="entry name" value="PAPS_reduct"/>
    <property type="match status" value="1"/>
</dbReference>
<comment type="pathway">
    <text evidence="8 14">Sulfur metabolism; hydrogen sulfide biosynthesis; sulfite from sulfate.</text>
</comment>
<dbReference type="GO" id="GO:0019379">
    <property type="term" value="P:sulfate assimilation, phosphoadenylyl sulfate reduction by phosphoadenylyl-sulfate reductase (thioredoxin)"/>
    <property type="evidence" value="ECO:0007669"/>
    <property type="project" value="UniProtKB-UniRule"/>
</dbReference>
<keyword evidence="5 14" id="KW-0408">Iron</keyword>
<evidence type="ECO:0000256" key="4">
    <source>
        <dbReference type="ARBA" id="ARBA00023002"/>
    </source>
</evidence>
<reference evidence="17" key="1">
    <citation type="submission" date="2017-12" db="EMBL/GenBank/DDBJ databases">
        <title>FDA dAtabase for Regulatory Grade micrObial Sequences (FDA-ARGOS): Supporting development and validation of Infectious Disease Dx tests.</title>
        <authorList>
            <person name="Hoffmann M."/>
            <person name="Allard M."/>
            <person name="Evans P."/>
            <person name="Brown E."/>
            <person name="Tallon L."/>
            <person name="Sadzewicz L."/>
            <person name="Sengamalay N."/>
            <person name="Ott S."/>
            <person name="Godinez A."/>
            <person name="Nagaraj S."/>
            <person name="Vavikolanu K."/>
            <person name="Aluvathingal J."/>
            <person name="Nadendla S."/>
            <person name="Sichtig H."/>
        </authorList>
    </citation>
    <scope>NUCLEOTIDE SEQUENCE [LARGE SCALE GENOMIC DNA]</scope>
    <source>
        <strain evidence="17">FDAARGOS_129</strain>
    </source>
</reference>
<dbReference type="CDD" id="cd23945">
    <property type="entry name" value="PAPS_reductase"/>
    <property type="match status" value="1"/>
</dbReference>
<dbReference type="NCBIfam" id="NF002537">
    <property type="entry name" value="PRK02090.1"/>
    <property type="match status" value="1"/>
</dbReference>
<dbReference type="AlphaFoldDB" id="A0A2L1VDN8"/>
<feature type="binding site" evidence="14">
    <location>
        <position position="129"/>
    </location>
    <ligand>
        <name>[4Fe-4S] cluster</name>
        <dbReference type="ChEBI" id="CHEBI:49883"/>
    </ligand>
</feature>
<dbReference type="PANTHER" id="PTHR46482:SF9">
    <property type="entry name" value="5'-ADENYLYLSULFATE REDUCTASE 1, CHLOROPLASTIC"/>
    <property type="match status" value="1"/>
</dbReference>
<dbReference type="EMBL" id="CP014019">
    <property type="protein sequence ID" value="AVF43201.1"/>
    <property type="molecule type" value="Genomic_DNA"/>
</dbReference>
<dbReference type="InterPro" id="IPR011798">
    <property type="entry name" value="APS_reductase"/>
</dbReference>
<comment type="similarity">
    <text evidence="1 14">Belongs to the PAPS reductase family. CysH subfamily.</text>
</comment>
<dbReference type="HAMAP" id="MF_00063">
    <property type="entry name" value="CysH"/>
    <property type="match status" value="1"/>
</dbReference>
<dbReference type="InterPro" id="IPR014729">
    <property type="entry name" value="Rossmann-like_a/b/a_fold"/>
</dbReference>
<comment type="cofactor">
    <cofactor evidence="14">
        <name>[4Fe-4S] cluster</name>
        <dbReference type="ChEBI" id="CHEBI:49883"/>
    </cofactor>
    <text evidence="14">Binds 1 [4Fe-4S] cluster per subunit.</text>
</comment>